<feature type="transmembrane region" description="Helical" evidence="7">
    <location>
        <begin position="301"/>
        <end position="323"/>
    </location>
</feature>
<dbReference type="SUPFAM" id="SSF103473">
    <property type="entry name" value="MFS general substrate transporter"/>
    <property type="match status" value="1"/>
</dbReference>
<keyword evidence="3 7" id="KW-0812">Transmembrane</keyword>
<comment type="similarity">
    <text evidence="6">Belongs to the major facilitator superfamily. Spinster (TC 2.A.1.49) family.</text>
</comment>
<dbReference type="InterPro" id="IPR011701">
    <property type="entry name" value="MFS"/>
</dbReference>
<dbReference type="GO" id="GO:0022857">
    <property type="term" value="F:transmembrane transporter activity"/>
    <property type="evidence" value="ECO:0007669"/>
    <property type="project" value="InterPro"/>
</dbReference>
<dbReference type="AlphaFoldDB" id="D2VE95"/>
<dbReference type="PROSITE" id="PS50850">
    <property type="entry name" value="MFS"/>
    <property type="match status" value="1"/>
</dbReference>
<feature type="transmembrane region" description="Helical" evidence="7">
    <location>
        <begin position="126"/>
        <end position="144"/>
    </location>
</feature>
<dbReference type="InterPro" id="IPR044770">
    <property type="entry name" value="MFS_spinster-like"/>
</dbReference>
<dbReference type="InParanoid" id="D2VE95"/>
<keyword evidence="5 7" id="KW-0472">Membrane</keyword>
<feature type="transmembrane region" description="Helical" evidence="7">
    <location>
        <begin position="383"/>
        <end position="403"/>
    </location>
</feature>
<evidence type="ECO:0000256" key="3">
    <source>
        <dbReference type="ARBA" id="ARBA00022692"/>
    </source>
</evidence>
<dbReference type="Gene3D" id="1.20.1250.20">
    <property type="entry name" value="MFS general substrate transporter like domains"/>
    <property type="match status" value="1"/>
</dbReference>
<dbReference type="InterPro" id="IPR020846">
    <property type="entry name" value="MFS_dom"/>
</dbReference>
<evidence type="ECO:0000259" key="8">
    <source>
        <dbReference type="PROSITE" id="PS50850"/>
    </source>
</evidence>
<evidence type="ECO:0000256" key="1">
    <source>
        <dbReference type="ARBA" id="ARBA00004141"/>
    </source>
</evidence>
<gene>
    <name evidence="9" type="ORF">NAEGRDRAFT_79629</name>
</gene>
<dbReference type="InterPro" id="IPR036259">
    <property type="entry name" value="MFS_trans_sf"/>
</dbReference>
<name>D2VE95_NAEGR</name>
<feature type="transmembrane region" description="Helical" evidence="7">
    <location>
        <begin position="29"/>
        <end position="50"/>
    </location>
</feature>
<evidence type="ECO:0000313" key="10">
    <source>
        <dbReference type="Proteomes" id="UP000006671"/>
    </source>
</evidence>
<evidence type="ECO:0000313" key="9">
    <source>
        <dbReference type="EMBL" id="EFC44842.1"/>
    </source>
</evidence>
<dbReference type="OrthoDB" id="66581at2759"/>
<evidence type="ECO:0000256" key="4">
    <source>
        <dbReference type="ARBA" id="ARBA00022989"/>
    </source>
</evidence>
<dbReference type="GeneID" id="8848292"/>
<keyword evidence="10" id="KW-1185">Reference proteome</keyword>
<feature type="transmembrane region" description="Helical" evidence="7">
    <location>
        <begin position="347"/>
        <end position="371"/>
    </location>
</feature>
<reference evidence="9 10" key="1">
    <citation type="journal article" date="2010" name="Cell">
        <title>The genome of Naegleria gruberi illuminates early eukaryotic versatility.</title>
        <authorList>
            <person name="Fritz-Laylin L.K."/>
            <person name="Prochnik S.E."/>
            <person name="Ginger M.L."/>
            <person name="Dacks J.B."/>
            <person name="Carpenter M.L."/>
            <person name="Field M.C."/>
            <person name="Kuo A."/>
            <person name="Paredez A."/>
            <person name="Chapman J."/>
            <person name="Pham J."/>
            <person name="Shu S."/>
            <person name="Neupane R."/>
            <person name="Cipriano M."/>
            <person name="Mancuso J."/>
            <person name="Tu H."/>
            <person name="Salamov A."/>
            <person name="Lindquist E."/>
            <person name="Shapiro H."/>
            <person name="Lucas S."/>
            <person name="Grigoriev I.V."/>
            <person name="Cande W.Z."/>
            <person name="Fulton C."/>
            <person name="Rokhsar D.S."/>
            <person name="Dawson S.C."/>
        </authorList>
    </citation>
    <scope>NUCLEOTIDE SEQUENCE [LARGE SCALE GENOMIC DNA]</scope>
    <source>
        <strain evidence="9 10">NEG-M</strain>
    </source>
</reference>
<keyword evidence="2" id="KW-0813">Transport</keyword>
<sequence>MLMFFDRGAIAAVLPYVKAHWDLSGKQEGIIGSSFIITFSIGSAVFAYMANFVRVNLIMSFGLFVWTASAVLSGLWGTLSHGVDQQWGYYLLVISRALIGIGEASFVPLSVTLIDDLASKEYKTTYMSFFMVGVPFGVAMGYTISPLLVGLGSWTYCFYIEAIFGLFFGCLFLFVPLNSVKTNRAKKTDEVTDPANTSVEIEHKDNVASSDEISIVNISKLETHQDKHEHLSDDDDDGEDSQDALLEKKDDYQDDEIMINEPMDEEELSFTNEQRKQQAEKKKYQIFSFWSALKYLFCNPVYFFATLGSCGYSFCIGAIQFYAPSYVLHKMKQADSSITVNSDSANIATVGFSIAMLIASIIGTMSGGFIVDRFGGSNGMKGAARGLLFCTIFLILGFPWFYLEFHVASSFAQLVHSNAVL</sequence>
<dbReference type="VEuPathDB" id="AmoebaDB:NAEGRDRAFT_79629"/>
<dbReference type="EMBL" id="GG738866">
    <property type="protein sequence ID" value="EFC44842.1"/>
    <property type="molecule type" value="Genomic_DNA"/>
</dbReference>
<dbReference type="STRING" id="5762.D2VE95"/>
<dbReference type="GO" id="GO:0016020">
    <property type="term" value="C:membrane"/>
    <property type="evidence" value="ECO:0007669"/>
    <property type="project" value="UniProtKB-SubCell"/>
</dbReference>
<evidence type="ECO:0000256" key="7">
    <source>
        <dbReference type="SAM" id="Phobius"/>
    </source>
</evidence>
<proteinExistence type="inferred from homology"/>
<evidence type="ECO:0000256" key="5">
    <source>
        <dbReference type="ARBA" id="ARBA00023136"/>
    </source>
</evidence>
<dbReference type="KEGG" id="ngr:NAEGRDRAFT_79629"/>
<dbReference type="Pfam" id="PF07690">
    <property type="entry name" value="MFS_1"/>
    <property type="match status" value="1"/>
</dbReference>
<keyword evidence="4 7" id="KW-1133">Transmembrane helix</keyword>
<comment type="subcellular location">
    <subcellularLocation>
        <location evidence="1">Membrane</location>
        <topology evidence="1">Multi-pass membrane protein</topology>
    </subcellularLocation>
</comment>
<accession>D2VE95</accession>
<dbReference type="eggNOG" id="KOG1330">
    <property type="taxonomic scope" value="Eukaryota"/>
</dbReference>
<evidence type="ECO:0000256" key="2">
    <source>
        <dbReference type="ARBA" id="ARBA00022448"/>
    </source>
</evidence>
<organism evidence="10">
    <name type="scientific">Naegleria gruberi</name>
    <name type="common">Amoeba</name>
    <dbReference type="NCBI Taxonomy" id="5762"/>
    <lineage>
        <taxon>Eukaryota</taxon>
        <taxon>Discoba</taxon>
        <taxon>Heterolobosea</taxon>
        <taxon>Tetramitia</taxon>
        <taxon>Eutetramitia</taxon>
        <taxon>Vahlkampfiidae</taxon>
        <taxon>Naegleria</taxon>
    </lineage>
</organism>
<dbReference type="PANTHER" id="PTHR23505:SF79">
    <property type="entry name" value="PROTEIN SPINSTER"/>
    <property type="match status" value="1"/>
</dbReference>
<dbReference type="RefSeq" id="XP_002677586.1">
    <property type="nucleotide sequence ID" value="XM_002677540.1"/>
</dbReference>
<dbReference type="PANTHER" id="PTHR23505">
    <property type="entry name" value="SPINSTER"/>
    <property type="match status" value="1"/>
</dbReference>
<feature type="transmembrane region" description="Helical" evidence="7">
    <location>
        <begin position="89"/>
        <end position="114"/>
    </location>
</feature>
<feature type="transmembrane region" description="Helical" evidence="7">
    <location>
        <begin position="57"/>
        <end position="77"/>
    </location>
</feature>
<evidence type="ECO:0000256" key="6">
    <source>
        <dbReference type="ARBA" id="ARBA00024338"/>
    </source>
</evidence>
<protein>
    <submittedName>
        <fullName evidence="9">Predicted protein</fullName>
    </submittedName>
</protein>
<feature type="domain" description="Major facilitator superfamily (MFS) profile" evidence="8">
    <location>
        <begin position="1"/>
        <end position="421"/>
    </location>
</feature>
<dbReference type="Proteomes" id="UP000006671">
    <property type="component" value="Unassembled WGS sequence"/>
</dbReference>
<feature type="transmembrane region" description="Helical" evidence="7">
    <location>
        <begin position="156"/>
        <end position="177"/>
    </location>
</feature>